<dbReference type="InterPro" id="IPR013217">
    <property type="entry name" value="Methyltransf_12"/>
</dbReference>
<dbReference type="InterPro" id="IPR000873">
    <property type="entry name" value="AMP-dep_synth/lig_dom"/>
</dbReference>
<dbReference type="InterPro" id="IPR036736">
    <property type="entry name" value="ACP-like_sf"/>
</dbReference>
<evidence type="ECO:0000256" key="6">
    <source>
        <dbReference type="ARBA" id="ARBA00052643"/>
    </source>
</evidence>
<dbReference type="FunFam" id="3.30.559.30:FF:000006">
    <property type="entry name" value="Yersiniabactin polyketide/non-ribosomal peptide synthetase"/>
    <property type="match status" value="1"/>
</dbReference>
<dbReference type="Pfam" id="PF00975">
    <property type="entry name" value="Thioesterase"/>
    <property type="match status" value="1"/>
</dbReference>
<dbReference type="Pfam" id="PF00550">
    <property type="entry name" value="PP-binding"/>
    <property type="match status" value="1"/>
</dbReference>
<reference evidence="10 11" key="1">
    <citation type="journal article" date="2014" name="Genome Announc.">
        <title>Draft Genome Sequence of Advenella kashmirensis Strain W13003, a Polycyclic Aromatic Hydrocarbon-Degrading Bacterium.</title>
        <authorList>
            <person name="Wang X."/>
            <person name="Jin D."/>
            <person name="Zhou L."/>
            <person name="Wu L."/>
            <person name="An W."/>
            <person name="Zhao L."/>
        </authorList>
    </citation>
    <scope>NUCLEOTIDE SEQUENCE [LARGE SCALE GENOMIC DNA]</scope>
    <source>
        <strain evidence="10 11">W13003</strain>
    </source>
</reference>
<dbReference type="Gene3D" id="3.30.559.30">
    <property type="entry name" value="Nonribosomal peptide synthetase, condensation domain"/>
    <property type="match status" value="1"/>
</dbReference>
<dbReference type="Gene3D" id="3.40.50.150">
    <property type="entry name" value="Vaccinia Virus protein VP39"/>
    <property type="match status" value="1"/>
</dbReference>
<dbReference type="InterPro" id="IPR009081">
    <property type="entry name" value="PP-bd_ACP"/>
</dbReference>
<dbReference type="STRING" id="1424334.W822_22620"/>
<dbReference type="InterPro" id="IPR010071">
    <property type="entry name" value="AA_adenyl_dom"/>
</dbReference>
<comment type="cofactor">
    <cofactor evidence="1">
        <name>pantetheine 4'-phosphate</name>
        <dbReference type="ChEBI" id="CHEBI:47942"/>
    </cofactor>
</comment>
<dbReference type="CDD" id="cd12114">
    <property type="entry name" value="A_NRPS_TlmIV_like"/>
    <property type="match status" value="1"/>
</dbReference>
<keyword evidence="4" id="KW-0597">Phosphoprotein</keyword>
<evidence type="ECO:0000256" key="3">
    <source>
        <dbReference type="ARBA" id="ARBA00022450"/>
    </source>
</evidence>
<dbReference type="InterPro" id="IPR001242">
    <property type="entry name" value="Condensation_dom"/>
</dbReference>
<dbReference type="GO" id="GO:0072330">
    <property type="term" value="P:monocarboxylic acid biosynthetic process"/>
    <property type="evidence" value="ECO:0007669"/>
    <property type="project" value="UniProtKB-ARBA"/>
</dbReference>
<dbReference type="OrthoDB" id="8826085at2"/>
<dbReference type="PROSITE" id="PS00455">
    <property type="entry name" value="AMP_BINDING"/>
    <property type="match status" value="1"/>
</dbReference>
<dbReference type="SUPFAM" id="SSF53335">
    <property type="entry name" value="S-adenosyl-L-methionine-dependent methyltransferases"/>
    <property type="match status" value="1"/>
</dbReference>
<dbReference type="EC" id="6.2.1.69" evidence="7"/>
<dbReference type="SUPFAM" id="SSF53474">
    <property type="entry name" value="alpha/beta-Hydrolases"/>
    <property type="match status" value="1"/>
</dbReference>
<keyword evidence="3" id="KW-0596">Phosphopantetheine</keyword>
<dbReference type="InterPro" id="IPR029058">
    <property type="entry name" value="AB_hydrolase_fold"/>
</dbReference>
<dbReference type="InterPro" id="IPR023213">
    <property type="entry name" value="CAT-like_dom_sf"/>
</dbReference>
<dbReference type="NCBIfam" id="TIGR01733">
    <property type="entry name" value="AA-adenyl-dom"/>
    <property type="match status" value="1"/>
</dbReference>
<dbReference type="PROSITE" id="PS00012">
    <property type="entry name" value="PHOSPHOPANTETHEINE"/>
    <property type="match status" value="1"/>
</dbReference>
<dbReference type="Gene3D" id="3.40.50.1820">
    <property type="entry name" value="alpha/beta hydrolase"/>
    <property type="match status" value="1"/>
</dbReference>
<dbReference type="Proteomes" id="UP000018733">
    <property type="component" value="Unassembled WGS sequence"/>
</dbReference>
<dbReference type="InterPro" id="IPR041464">
    <property type="entry name" value="TubC_N"/>
</dbReference>
<dbReference type="CDD" id="cd19535">
    <property type="entry name" value="Cyc_NRPS"/>
    <property type="match status" value="1"/>
</dbReference>
<dbReference type="FunFam" id="3.40.50.12780:FF:000012">
    <property type="entry name" value="Non-ribosomal peptide synthetase"/>
    <property type="match status" value="1"/>
</dbReference>
<dbReference type="SUPFAM" id="SSF47336">
    <property type="entry name" value="ACP-like"/>
    <property type="match status" value="1"/>
</dbReference>
<dbReference type="InterPro" id="IPR029063">
    <property type="entry name" value="SAM-dependent_MTases_sf"/>
</dbReference>
<dbReference type="GO" id="GO:0031177">
    <property type="term" value="F:phosphopantetheine binding"/>
    <property type="evidence" value="ECO:0007669"/>
    <property type="project" value="TreeGrafter"/>
</dbReference>
<dbReference type="HOGENOM" id="CLU_000022_2_15_4"/>
<dbReference type="Pfam" id="PF08242">
    <property type="entry name" value="Methyltransf_12"/>
    <property type="match status" value="1"/>
</dbReference>
<protein>
    <recommendedName>
        <fullName evidence="8">L-cysteine--[L-cysteinyl-carrier protein] ligase</fullName>
        <ecNumber evidence="7">6.2.1.69</ecNumber>
    </recommendedName>
    <alternativeName>
        <fullName evidence="8">L-cysteine--[L-cysteinyl-carrier protein] ligase</fullName>
    </alternativeName>
</protein>
<keyword evidence="5" id="KW-0436">Ligase</keyword>
<dbReference type="PANTHER" id="PTHR45527:SF10">
    <property type="entry name" value="PYOCHELIN SYNTHASE PCHF"/>
    <property type="match status" value="1"/>
</dbReference>
<dbReference type="InterPro" id="IPR057737">
    <property type="entry name" value="Condensation_MtbB-like"/>
</dbReference>
<evidence type="ECO:0000256" key="1">
    <source>
        <dbReference type="ARBA" id="ARBA00001957"/>
    </source>
</evidence>
<dbReference type="GO" id="GO:0005737">
    <property type="term" value="C:cytoplasm"/>
    <property type="evidence" value="ECO:0007669"/>
    <property type="project" value="TreeGrafter"/>
</dbReference>
<dbReference type="InterPro" id="IPR045851">
    <property type="entry name" value="AMP-bd_C_sf"/>
</dbReference>
<dbReference type="InterPro" id="IPR044894">
    <property type="entry name" value="TubC_N_sf"/>
</dbReference>
<comment type="catalytic activity">
    <reaction evidence="6">
        <text>holo-[peptidyl-carrier protein] + L-cysteine + ATP = L-cysteinyl-[peptidyl-carrier protein] + AMP + diphosphate</text>
        <dbReference type="Rhea" id="RHEA:61680"/>
        <dbReference type="Rhea" id="RHEA-COMP:11480"/>
        <dbReference type="Rhea" id="RHEA-COMP:15906"/>
        <dbReference type="ChEBI" id="CHEBI:30616"/>
        <dbReference type="ChEBI" id="CHEBI:33019"/>
        <dbReference type="ChEBI" id="CHEBI:35235"/>
        <dbReference type="ChEBI" id="CHEBI:64479"/>
        <dbReference type="ChEBI" id="CHEBI:144926"/>
        <dbReference type="ChEBI" id="CHEBI:456215"/>
        <dbReference type="EC" id="6.2.1.69"/>
    </reaction>
    <physiologicalReaction direction="left-to-right" evidence="6">
        <dbReference type="Rhea" id="RHEA:61681"/>
    </physiologicalReaction>
</comment>
<name>V8QJX9_9BURK</name>
<evidence type="ECO:0000256" key="7">
    <source>
        <dbReference type="ARBA" id="ARBA00066651"/>
    </source>
</evidence>
<dbReference type="CDD" id="cd02440">
    <property type="entry name" value="AdoMet_MTases"/>
    <property type="match status" value="1"/>
</dbReference>
<dbReference type="Gene3D" id="3.30.559.10">
    <property type="entry name" value="Chloramphenicol acetyltransferase-like domain"/>
    <property type="match status" value="1"/>
</dbReference>
<evidence type="ECO:0000256" key="5">
    <source>
        <dbReference type="ARBA" id="ARBA00022598"/>
    </source>
</evidence>
<evidence type="ECO:0000256" key="2">
    <source>
        <dbReference type="ARBA" id="ARBA00004924"/>
    </source>
</evidence>
<dbReference type="PANTHER" id="PTHR45527">
    <property type="entry name" value="NONRIBOSOMAL PEPTIDE SYNTHETASE"/>
    <property type="match status" value="1"/>
</dbReference>
<dbReference type="EMBL" id="AYXT01000015">
    <property type="protein sequence ID" value="ETF00251.1"/>
    <property type="molecule type" value="Genomic_DNA"/>
</dbReference>
<dbReference type="Gene3D" id="1.10.1200.10">
    <property type="entry name" value="ACP-like"/>
    <property type="match status" value="1"/>
</dbReference>
<dbReference type="eggNOG" id="COG1020">
    <property type="taxonomic scope" value="Bacteria"/>
</dbReference>
<dbReference type="Gene3D" id="2.30.38.10">
    <property type="entry name" value="Luciferase, Domain 3"/>
    <property type="match status" value="1"/>
</dbReference>
<evidence type="ECO:0000313" key="10">
    <source>
        <dbReference type="EMBL" id="ETF00251.1"/>
    </source>
</evidence>
<dbReference type="Pfam" id="PF18563">
    <property type="entry name" value="TubC_N"/>
    <property type="match status" value="1"/>
</dbReference>
<gene>
    <name evidence="10" type="ORF">W822_22620</name>
</gene>
<comment type="caution">
    <text evidence="10">The sequence shown here is derived from an EMBL/GenBank/DDBJ whole genome shotgun (WGS) entry which is preliminary data.</text>
</comment>
<evidence type="ECO:0000256" key="4">
    <source>
        <dbReference type="ARBA" id="ARBA00022553"/>
    </source>
</evidence>
<dbReference type="Gene3D" id="1.10.10.1830">
    <property type="entry name" value="Non-ribosomal peptide synthase, adenylation domain"/>
    <property type="match status" value="1"/>
</dbReference>
<dbReference type="Gene3D" id="3.30.70.3510">
    <property type="match status" value="1"/>
</dbReference>
<feature type="domain" description="Carrier" evidence="9">
    <location>
        <begin position="1436"/>
        <end position="1517"/>
    </location>
</feature>
<dbReference type="Pfam" id="PF00501">
    <property type="entry name" value="AMP-binding"/>
    <property type="match status" value="1"/>
</dbReference>
<dbReference type="PROSITE" id="PS50075">
    <property type="entry name" value="CARRIER"/>
    <property type="match status" value="1"/>
</dbReference>
<evidence type="ECO:0000256" key="8">
    <source>
        <dbReference type="ARBA" id="ARBA00079103"/>
    </source>
</evidence>
<dbReference type="RefSeq" id="WP_024007428.1">
    <property type="nucleotide sequence ID" value="NZ_KI650984.1"/>
</dbReference>
<keyword evidence="11" id="KW-1185">Reference proteome</keyword>
<dbReference type="PATRIC" id="fig|1424334.3.peg.4530"/>
<dbReference type="SUPFAM" id="SSF52777">
    <property type="entry name" value="CoA-dependent acyltransferases"/>
    <property type="match status" value="2"/>
</dbReference>
<dbReference type="SUPFAM" id="SSF56801">
    <property type="entry name" value="Acetyl-CoA synthetase-like"/>
    <property type="match status" value="1"/>
</dbReference>
<dbReference type="GO" id="GO:0016874">
    <property type="term" value="F:ligase activity"/>
    <property type="evidence" value="ECO:0007669"/>
    <property type="project" value="UniProtKB-KW"/>
</dbReference>
<dbReference type="InterPro" id="IPR001031">
    <property type="entry name" value="Thioesterase"/>
</dbReference>
<dbReference type="GO" id="GO:0009403">
    <property type="term" value="P:toxin biosynthetic process"/>
    <property type="evidence" value="ECO:0007669"/>
    <property type="project" value="UniProtKB-ARBA"/>
</dbReference>
<dbReference type="FunFam" id="3.30.559.10:FF:000023">
    <property type="entry name" value="Non-ribosomal peptide synthetase"/>
    <property type="match status" value="1"/>
</dbReference>
<evidence type="ECO:0000259" key="9">
    <source>
        <dbReference type="PROSITE" id="PS50075"/>
    </source>
</evidence>
<dbReference type="InterPro" id="IPR006162">
    <property type="entry name" value="Ppantetheine_attach_site"/>
</dbReference>
<dbReference type="Pfam" id="PF00668">
    <property type="entry name" value="Condensation"/>
    <property type="match status" value="1"/>
</dbReference>
<comment type="pathway">
    <text evidence="2">Siderophore biosynthesis.</text>
</comment>
<dbReference type="Gene3D" id="3.30.300.30">
    <property type="match status" value="1"/>
</dbReference>
<sequence>MTLDSLINELDALGILLWTEGGQLRFRAPAGALTDEHRALLTSHKKELIARLAPEAGALPADPQHRHDPFPLTDVQAAYLVGRGSAYAYGGVGCHGYVELDMPDLDPARLEQAWHRLIARHDMLRATITQDGWQQVQEHISLPALETDDLRNQPEDKEQASLDRTRAAMSEKCYTPHEWPLYELRLSRCNQFSRLHLSLDLLIADFVSIQIMLAELDQLYRMPEKPLPSLTLTFRDAVLALRHDREQAAQRARFARDRDYWMARIPNMPGAPELPVQERPAAQAPVAFSRHAMTLSSVQWHAFCRLAAERRTTPTCAILAAFADTIGRWSRHPGYCLNLTVLNRPAIHPEIDRIIGDFTSTSVLEIRPQEKSQFAERAAHLQQQLWEDMEHAAFSGIEVLREMGRERQQRDFILPIVFTSTLGMQPMSAETDADGEFMQGARLGYGITQTPQVWLDCQVAERAGTLYVNWDIREGVFPPGLIEDAFAAFSALLLALADDATVWQEAQPLALPASTRQAREQSNDTAVALAAGRLHDGFHLQAQQQPDAIAIIDAQGPVSYGALLQRTRAIAQALLDSGCQPGDLVAIALDKSRWQIAAVLGVLWVGAAYLPLDTEQPQARRDAILRDAGVQHVLTDAAGPDGAWPQCITAIATDALAVGSTSAATMGPADVEPTSLAYVIYTSGTTGKPKGVMMTHLAAINTVADINARFGIHSGDRVLGLANLAFDLSVYDIFGTLAAGGTLVLPSPERRRDPSHWAECMIASEVTVWNSVPAQMQMLATFLESDPHVRISTLRLALLSGDWIPVGLPAVMRAHIPGLRIISLGGATEAGIWSIWHDIGTVPANARSIPYGRPLANQTFHVLDPMMRPCPDQVPGELYIGGTGLALGYLNDPVRTEERFIDHPATGERLYRTGDLGKYRPDGVIEFLGREDNQVKIRGHRIELGEIESALQSHPDIGMAVALACGEFAQDRHLAAFFEAAVLHQPDGHADHSTITQAANTAGDQSIAALDRHAFLQWVNTADDIARLNMLAAFRECGLFSKTGESHGVDQIIHSTGAIESNHRLIRRWLRNLSEAGWLGTDEQNSAYALLREPVGDEAERRWEQLEQLEQKIHYSSELLRYLRESGGHLPGLLRGEVDPLDLLFPQGTLDTAVAAYNDNLVNRCMNAVVCAAVREIAKNRKHTQDSLRPLRILEIGAGVGGTSRALIPAVADFPVDYLYSDVSPFFLNAARERHGDYPWVRYGLFDLNQDYVSQGLQAASWDVIVCSNVLHNAHHAPTVLSRLRELGAPGCTLIVIEATREIAALMTSMEFQTGLSGFTDEREALDQTFFSRDQWERLFTEAQGEVLCAYPPPDEAIASVGQVAFVVRLPETRKITHEPQIREYLRERLPEYMLPLRLEALHALPLSRNGKVDRNALKQRVHIAAQPMIAAASERPMDELESRLIGIWETALGRTGLGRNDDFFQAGGDSLLIAQVVAKMREQMTEAKDWEWDRLMREVLRTPTAAATATALRNSVNSSDTATTHAASPLLSLIPGKAQTDTIHVLVHDGSGTLAPYRALLPLLEAAPERTGEIVGLMVPDAQAYLDRPAERLICDLATEYATLLATLGTSRIHLIGYCMGGLLATEIARVLLDAGLQVDPVTAISSDRFRYHIDDDLLLERAFGGLLGADITAAGHHVDDTLMARALLQLRKQHGDHIPPASLQSLNGELKPVADCYARLADIPAAERRAALVATMSTKAWEVPEAQIESQFRIFKHSLAAVSLYQPEAFAGDLHLLLDNEALHFLPGLQPDMRSFWNELALGDVRIDSIHGNHLNCLQPPHVNVALDHILRGQTA</sequence>
<organism evidence="10 11">
    <name type="scientific">Advenella kashmirensis W13003</name>
    <dbReference type="NCBI Taxonomy" id="1424334"/>
    <lineage>
        <taxon>Bacteria</taxon>
        <taxon>Pseudomonadati</taxon>
        <taxon>Pseudomonadota</taxon>
        <taxon>Betaproteobacteria</taxon>
        <taxon>Burkholderiales</taxon>
        <taxon>Alcaligenaceae</taxon>
    </lineage>
</organism>
<dbReference type="Gene3D" id="3.40.50.980">
    <property type="match status" value="2"/>
</dbReference>
<accession>V8QJX9</accession>
<proteinExistence type="predicted"/>
<dbReference type="InterPro" id="IPR020845">
    <property type="entry name" value="AMP-binding_CS"/>
</dbReference>
<dbReference type="GO" id="GO:0043041">
    <property type="term" value="P:amino acid activation for nonribosomal peptide biosynthetic process"/>
    <property type="evidence" value="ECO:0007669"/>
    <property type="project" value="TreeGrafter"/>
</dbReference>
<evidence type="ECO:0000313" key="11">
    <source>
        <dbReference type="Proteomes" id="UP000018733"/>
    </source>
</evidence>
<dbReference type="FunFam" id="1.10.1200.10:FF:000016">
    <property type="entry name" value="Non-ribosomal peptide synthase"/>
    <property type="match status" value="1"/>
</dbReference>